<proteinExistence type="predicted"/>
<dbReference type="OrthoDB" id="10365337at2759"/>
<keyword evidence="2" id="KW-0812">Transmembrane</keyword>
<feature type="compositionally biased region" description="Basic and acidic residues" evidence="1">
    <location>
        <begin position="238"/>
        <end position="254"/>
    </location>
</feature>
<comment type="caution">
    <text evidence="3">The sequence shown here is derived from an EMBL/GenBank/DDBJ whole genome shotgun (WGS) entry which is preliminary data.</text>
</comment>
<feature type="compositionally biased region" description="Polar residues" evidence="1">
    <location>
        <begin position="335"/>
        <end position="350"/>
    </location>
</feature>
<feature type="compositionally biased region" description="Basic and acidic residues" evidence="1">
    <location>
        <begin position="299"/>
        <end position="315"/>
    </location>
</feature>
<feature type="compositionally biased region" description="Basic residues" evidence="1">
    <location>
        <begin position="316"/>
        <end position="329"/>
    </location>
</feature>
<evidence type="ECO:0000256" key="2">
    <source>
        <dbReference type="SAM" id="Phobius"/>
    </source>
</evidence>
<feature type="transmembrane region" description="Helical" evidence="2">
    <location>
        <begin position="270"/>
        <end position="291"/>
    </location>
</feature>
<dbReference type="AlphaFoldDB" id="A0A8B6DBX3"/>
<reference evidence="3" key="1">
    <citation type="submission" date="2018-11" db="EMBL/GenBank/DDBJ databases">
        <authorList>
            <person name="Alioto T."/>
            <person name="Alioto T."/>
        </authorList>
    </citation>
    <scope>NUCLEOTIDE SEQUENCE</scope>
</reference>
<protein>
    <submittedName>
        <fullName evidence="3">Uncharacterized protein</fullName>
    </submittedName>
</protein>
<dbReference type="EMBL" id="UYJE01003161">
    <property type="protein sequence ID" value="VDI17031.1"/>
    <property type="molecule type" value="Genomic_DNA"/>
</dbReference>
<dbReference type="Proteomes" id="UP000596742">
    <property type="component" value="Unassembled WGS sequence"/>
</dbReference>
<evidence type="ECO:0000313" key="3">
    <source>
        <dbReference type="EMBL" id="VDI17031.1"/>
    </source>
</evidence>
<feature type="region of interest" description="Disordered" evidence="1">
    <location>
        <begin position="299"/>
        <end position="392"/>
    </location>
</feature>
<organism evidence="3 4">
    <name type="scientific">Mytilus galloprovincialis</name>
    <name type="common">Mediterranean mussel</name>
    <dbReference type="NCBI Taxonomy" id="29158"/>
    <lineage>
        <taxon>Eukaryota</taxon>
        <taxon>Metazoa</taxon>
        <taxon>Spiralia</taxon>
        <taxon>Lophotrochozoa</taxon>
        <taxon>Mollusca</taxon>
        <taxon>Bivalvia</taxon>
        <taxon>Autobranchia</taxon>
        <taxon>Pteriomorphia</taxon>
        <taxon>Mytilida</taxon>
        <taxon>Mytiloidea</taxon>
        <taxon>Mytilidae</taxon>
        <taxon>Mytilinae</taxon>
        <taxon>Mytilus</taxon>
    </lineage>
</organism>
<gene>
    <name evidence="3" type="ORF">MGAL_10B068715</name>
</gene>
<keyword evidence="2" id="KW-1133">Transmembrane helix</keyword>
<evidence type="ECO:0000256" key="1">
    <source>
        <dbReference type="SAM" id="MobiDB-lite"/>
    </source>
</evidence>
<name>A0A8B6DBX3_MYTGA</name>
<feature type="region of interest" description="Disordered" evidence="1">
    <location>
        <begin position="224"/>
        <end position="264"/>
    </location>
</feature>
<feature type="compositionally biased region" description="Polar residues" evidence="1">
    <location>
        <begin position="376"/>
        <end position="392"/>
    </location>
</feature>
<keyword evidence="4" id="KW-1185">Reference proteome</keyword>
<accession>A0A8B6DBX3</accession>
<keyword evidence="2" id="KW-0472">Membrane</keyword>
<evidence type="ECO:0000313" key="4">
    <source>
        <dbReference type="Proteomes" id="UP000596742"/>
    </source>
</evidence>
<sequence length="392" mass="44809">MLHSLGRYLCLPTLQSSNNDLIEVHFQLPLTLIQVLRLTFSVINLLAWNHITANTNTPKRYKRATIKDYFSNFESLSKEHKTPPSKAPSLMKFILINTKRQGKDVFQLTCSDTKELSKMSLRYAGILLEFKPRKKPFSALVGLDEDKDILWNKDLKWDEIYGNRLLASGKTTNSERGFGKMTLIIPNDKCYNQYGTIRCKIYSYAEEKNKEKVYRQVQQDMPFPSNVDCDESSPPIEHQNKTEHKTNGKLKDGAQIDTPPSPKHEESDDAVIFIFLSIILLALVAGCVLVWHRKKTKQKEIEAKKKAEVELETAKKRQSSKKKAKKLGSNKKTSSLQTDNNKSQVSTLDSHQSRASRHTVNQNPSDQLYPLDSHQSRASRNTVTQNSRSHCE</sequence>